<feature type="region of interest" description="Disordered" evidence="6">
    <location>
        <begin position="25"/>
        <end position="65"/>
    </location>
</feature>
<dbReference type="GeneID" id="11534161"/>
<evidence type="ECO:0000313" key="10">
    <source>
        <dbReference type="EMBL" id="CCE64370.1"/>
    </source>
</evidence>
<name>G8BX66_TETPH</name>
<dbReference type="Pfam" id="PF22876">
    <property type="entry name" value="SBE2_N"/>
    <property type="match status" value="1"/>
</dbReference>
<dbReference type="RefSeq" id="XP_003686804.1">
    <property type="nucleotide sequence ID" value="XM_003686756.1"/>
</dbReference>
<comment type="subcellular location">
    <subcellularLocation>
        <location evidence="1">Golgi apparatus</location>
    </subcellularLocation>
</comment>
<proteinExistence type="predicted"/>
<feature type="domain" description="SBE2/SBE22 middle" evidence="8">
    <location>
        <begin position="385"/>
        <end position="506"/>
    </location>
</feature>
<evidence type="ECO:0000256" key="3">
    <source>
        <dbReference type="ARBA" id="ARBA00022927"/>
    </source>
</evidence>
<dbReference type="Proteomes" id="UP000005666">
    <property type="component" value="Chromosome 8"/>
</dbReference>
<reference evidence="10 11" key="1">
    <citation type="journal article" date="2011" name="Proc. Natl. Acad. Sci. U.S.A.">
        <title>Evolutionary erosion of yeast sex chromosomes by mating-type switching accidents.</title>
        <authorList>
            <person name="Gordon J.L."/>
            <person name="Armisen D."/>
            <person name="Proux-Wera E."/>
            <person name="Oheigeartaigh S.S."/>
            <person name="Byrne K.P."/>
            <person name="Wolfe K.H."/>
        </authorList>
    </citation>
    <scope>NUCLEOTIDE SEQUENCE [LARGE SCALE GENOMIC DNA]</scope>
    <source>
        <strain evidence="11">ATCC 24235 / CBS 4417 / NBRC 1672 / NRRL Y-8282 / UCD 70-5</strain>
    </source>
</reference>
<evidence type="ECO:0000259" key="7">
    <source>
        <dbReference type="Pfam" id="PF17076"/>
    </source>
</evidence>
<evidence type="ECO:0000259" key="9">
    <source>
        <dbReference type="Pfam" id="PF22876"/>
    </source>
</evidence>
<dbReference type="Pfam" id="PF17076">
    <property type="entry name" value="SBE2_C"/>
    <property type="match status" value="1"/>
</dbReference>
<dbReference type="OrthoDB" id="289721at2759"/>
<feature type="region of interest" description="Disordered" evidence="6">
    <location>
        <begin position="134"/>
        <end position="167"/>
    </location>
</feature>
<dbReference type="GO" id="GO:0015031">
    <property type="term" value="P:protein transport"/>
    <property type="evidence" value="ECO:0007669"/>
    <property type="project" value="UniProtKB-KW"/>
</dbReference>
<dbReference type="GO" id="GO:0005794">
    <property type="term" value="C:Golgi apparatus"/>
    <property type="evidence" value="ECO:0007669"/>
    <property type="project" value="UniProtKB-SubCell"/>
</dbReference>
<dbReference type="InterPro" id="IPR031403">
    <property type="entry name" value="Sbe2/Sbe22_C"/>
</dbReference>
<sequence length="841" mass="96547">MTVAGDMKIVSSTTNLDVLREGKFFSSSKDSSNNDTCGNLKIPNVNSPRSRAVSLTSSNGSRASNGIRTVDLNHVARRPSDNLLFNSLLENDNELNNTYADLHPPQLNKYINDGSNTKKNRPISNDSIYTRSTEVFSSHSSTGTISRSSSNVEADDMHTNETQNSSLEQPQKTNFYFNATQGSVNHGSYISRAASQPNIPSSENMNYYKKSNTNNQTINNQSNIIKTQIASHHNTVGSTNYNGFKSTPAITEHTNSHKEKPHMPALTPSQRYRLRKVNTESSVRRTAKEKEKYYVENDVNDNLDVDDIDDSLIWDIPMASFSTTSFLNRKKSLKKKGNRTMENLTYSDSSKTSKSSADQNTTTTNIVKNNKYLARNGSKRQFNSNYDFFEMPITPIPGISKQSDLKYIHDTTSNLSSMYLHSSIKLSGNKMSTRAQSVDFLPLEFKENSQNGFEDLLTVSEDKLNLVSNSRPYWLPPKDANEKITQERQISKTISIASIEQLDKNKFTETRMKNDLVNHNKVLSLLEKGLTRNSSIQSLKSIIWETGLTKDIRISVWSQLCQDNEKFVSKHFFESFEDLNSILRKMDFPLVKQREIEKLIENNISMKLSGKYPISDKLLYLLKLKSISKEGVLPGDDLLFHHLLIEYFGNDSISECNTKAAESLLKEIWELVNLFQLICFNDKVKEKYDYHIMDRYGVVGHYIANNKYFQEEYNISCLNIGNFWHILERIDHNLFLWIVDIIIVLNSQAIEKKTYSQLEQEYKGKSWDHYRSKNIVSNYKILLSLTLDVLLNYHFGFNDLIKLSFLEDKNFCIPMTIDEKMDENDVNALFIKKWLHYYKKF</sequence>
<dbReference type="KEGG" id="tpf:TPHA_0H01640"/>
<feature type="region of interest" description="Disordered" evidence="6">
    <location>
        <begin position="338"/>
        <end position="363"/>
    </location>
</feature>
<feature type="domain" description="Sbe2/Sbe22 C-terminal" evidence="7">
    <location>
        <begin position="515"/>
        <end position="841"/>
    </location>
</feature>
<evidence type="ECO:0000259" key="8">
    <source>
        <dbReference type="Pfam" id="PF22874"/>
    </source>
</evidence>
<evidence type="ECO:0000256" key="2">
    <source>
        <dbReference type="ARBA" id="ARBA00022448"/>
    </source>
</evidence>
<dbReference type="OMA" id="SSTRPIW"/>
<evidence type="ECO:0000256" key="1">
    <source>
        <dbReference type="ARBA" id="ARBA00004555"/>
    </source>
</evidence>
<evidence type="ECO:0000313" key="11">
    <source>
        <dbReference type="Proteomes" id="UP000005666"/>
    </source>
</evidence>
<dbReference type="Pfam" id="PF22874">
    <property type="entry name" value="SBE2_M"/>
    <property type="match status" value="1"/>
</dbReference>
<accession>G8BX66</accession>
<keyword evidence="3" id="KW-0653">Protein transport</keyword>
<feature type="compositionally biased region" description="Low complexity" evidence="6">
    <location>
        <begin position="347"/>
        <end position="363"/>
    </location>
</feature>
<keyword evidence="11" id="KW-1185">Reference proteome</keyword>
<feature type="compositionally biased region" description="Polar residues" evidence="6">
    <location>
        <begin position="44"/>
        <end position="65"/>
    </location>
</feature>
<gene>
    <name evidence="10" type="primary">TPHA0H01640</name>
    <name evidence="10" type="ordered locus">TPHA_0H01640</name>
</gene>
<dbReference type="GO" id="GO:0031505">
    <property type="term" value="P:fungal-type cell wall organization"/>
    <property type="evidence" value="ECO:0007669"/>
    <property type="project" value="EnsemblFungi"/>
</dbReference>
<feature type="domain" description="SBE2/SBE22 N-terminal" evidence="9">
    <location>
        <begin position="74"/>
        <end position="336"/>
    </location>
</feature>
<keyword evidence="4" id="KW-0333">Golgi apparatus</keyword>
<dbReference type="EMBL" id="HE612863">
    <property type="protein sequence ID" value="CCE64370.1"/>
    <property type="molecule type" value="Genomic_DNA"/>
</dbReference>
<dbReference type="eggNOG" id="ENOG502QR4N">
    <property type="taxonomic scope" value="Eukaryota"/>
</dbReference>
<dbReference type="AlphaFoldDB" id="G8BX66"/>
<dbReference type="InterPro" id="IPR053949">
    <property type="entry name" value="SBE2/SBE22_M"/>
</dbReference>
<feature type="compositionally biased region" description="Low complexity" evidence="6">
    <location>
        <begin position="137"/>
        <end position="150"/>
    </location>
</feature>
<evidence type="ECO:0000256" key="6">
    <source>
        <dbReference type="SAM" id="MobiDB-lite"/>
    </source>
</evidence>
<dbReference type="HOGENOM" id="CLU_019068_0_0_1"/>
<feature type="compositionally biased region" description="Low complexity" evidence="6">
    <location>
        <begin position="25"/>
        <end position="35"/>
    </location>
</feature>
<keyword evidence="5" id="KW-0961">Cell wall biogenesis/degradation</keyword>
<evidence type="ECO:0000256" key="4">
    <source>
        <dbReference type="ARBA" id="ARBA00023034"/>
    </source>
</evidence>
<organism evidence="10 11">
    <name type="scientific">Tetrapisispora phaffii (strain ATCC 24235 / CBS 4417 / NBRC 1672 / NRRL Y-8282 / UCD 70-5)</name>
    <name type="common">Yeast</name>
    <name type="synonym">Fabospora phaffii</name>
    <dbReference type="NCBI Taxonomy" id="1071381"/>
    <lineage>
        <taxon>Eukaryota</taxon>
        <taxon>Fungi</taxon>
        <taxon>Dikarya</taxon>
        <taxon>Ascomycota</taxon>
        <taxon>Saccharomycotina</taxon>
        <taxon>Saccharomycetes</taxon>
        <taxon>Saccharomycetales</taxon>
        <taxon>Saccharomycetaceae</taxon>
        <taxon>Tetrapisispora</taxon>
    </lineage>
</organism>
<keyword evidence="2" id="KW-0813">Transport</keyword>
<protein>
    <submittedName>
        <fullName evidence="10">Uncharacterized protein</fullName>
    </submittedName>
</protein>
<dbReference type="InterPro" id="IPR053948">
    <property type="entry name" value="SBE2/SBE22_N"/>
</dbReference>
<evidence type="ECO:0000256" key="5">
    <source>
        <dbReference type="ARBA" id="ARBA00023316"/>
    </source>
</evidence>